<dbReference type="OrthoDB" id="9759431at2"/>
<dbReference type="Proteomes" id="UP000005778">
    <property type="component" value="Chromosome"/>
</dbReference>
<dbReference type="eggNOG" id="COG5001">
    <property type="taxonomic scope" value="Bacteria"/>
</dbReference>
<dbReference type="SMART" id="SM00091">
    <property type="entry name" value="PAS"/>
    <property type="match status" value="1"/>
</dbReference>
<dbReference type="PROSITE" id="PS50887">
    <property type="entry name" value="GGDEF"/>
    <property type="match status" value="1"/>
</dbReference>
<dbReference type="NCBIfam" id="TIGR00254">
    <property type="entry name" value="GGDEF"/>
    <property type="match status" value="1"/>
</dbReference>
<feature type="domain" description="PAS" evidence="2">
    <location>
        <begin position="176"/>
        <end position="249"/>
    </location>
</feature>
<dbReference type="PANTHER" id="PTHR44757:SF4">
    <property type="entry name" value="DIGUANYLATE CYCLASE DGCE-RELATED"/>
    <property type="match status" value="1"/>
</dbReference>
<dbReference type="SUPFAM" id="SSF55073">
    <property type="entry name" value="Nucleotide cyclase"/>
    <property type="match status" value="1"/>
</dbReference>
<dbReference type="HOGENOM" id="CLU_000445_70_20_7"/>
<dbReference type="InterPro" id="IPR052155">
    <property type="entry name" value="Biofilm_reg_signaling"/>
</dbReference>
<organism evidence="5 6">
    <name type="scientific">Desulfobacter postgatei 2ac9</name>
    <dbReference type="NCBI Taxonomy" id="879212"/>
    <lineage>
        <taxon>Bacteria</taxon>
        <taxon>Pseudomonadati</taxon>
        <taxon>Thermodesulfobacteriota</taxon>
        <taxon>Desulfobacteria</taxon>
        <taxon>Desulfobacterales</taxon>
        <taxon>Desulfobacteraceae</taxon>
        <taxon>Desulfobacter</taxon>
    </lineage>
</organism>
<dbReference type="CDD" id="cd01949">
    <property type="entry name" value="GGDEF"/>
    <property type="match status" value="1"/>
</dbReference>
<sequence length="731" mass="81980">MTPSIPDKLDKLLLHLSLTISIVVVFGLPAVSAFIAYSDLSKELTFKARIKANAQKEMITTLPQTWMFAENRMQGILAREPVLLENEFVQIFDDQGNELTSAGEPIKGRFIQRSYPLYDLYRIVGKVVVSTSLSHVIHNTLVSSVLGLFMGSLVLLVLWFLPVKKLRRLSTELSEEKQQAEVTLQSIHDGVLRTDKKGSLVYLNPAAEKLIGRSFYELNRKAISEILTLIDEQTNSEVESALYKAINTKRSASCQGRCSLISHDNRTIAVEEQAVPLLDNSGKLIGGVLCLSDVTIFRKRLKQQSWQASHDSLTGLINRREFEERVAKAIERAQVEKRSGLLCFMDLDGFKIVNDTCGHNAGDELLIQLSRIISAQVRTSDSVARLGGDEFGLLLDGCDEERGRIIANSILSAVKNFHFFYNGKSNTVGISIGMTSVTSRSRKAKDVMSEADSACYWAKESGRHRLCIFQDNKAELTARRNEVSWVERIKSALEEDRFSLYYQTFQTLSDRTGPRQHLEILLRLVSESGELIPPGRFFPAAERYNLMPQIDQWVINKVFSEFHNIRADHGDSGLMVNINLSGASINCLELCDFIKAKITQYNIDTTSICFEITETVAVRNLRAATDFINECKQIGIQFAIDDFGTGANFFSYLKNIPVDYLKIDGSFVKNIEQDEVDRAMTETINRIGHLLGKITIAEFAENQPIIDILNEIGVDFAQGFGVCKPMPLIKT</sequence>
<feature type="domain" description="EAL" evidence="3">
    <location>
        <begin position="482"/>
        <end position="731"/>
    </location>
</feature>
<dbReference type="SMART" id="SM00267">
    <property type="entry name" value="GGDEF"/>
    <property type="match status" value="1"/>
</dbReference>
<name>I5B3K9_9BACT</name>
<dbReference type="Pfam" id="PF00563">
    <property type="entry name" value="EAL"/>
    <property type="match status" value="1"/>
</dbReference>
<dbReference type="PROSITE" id="PS50883">
    <property type="entry name" value="EAL"/>
    <property type="match status" value="1"/>
</dbReference>
<reference evidence="5 6" key="1">
    <citation type="submission" date="2011-09" db="EMBL/GenBank/DDBJ databases">
        <authorList>
            <consortium name="US DOE Joint Genome Institute (JGI-PGF)"/>
            <person name="Lucas S."/>
            <person name="Han J."/>
            <person name="Lapidus A."/>
            <person name="Cheng J.-F."/>
            <person name="Goodwin L."/>
            <person name="Pitluck S."/>
            <person name="Peters L."/>
            <person name="Land M.L."/>
            <person name="Hauser L."/>
            <person name="Orellana R."/>
            <person name="Lovley D."/>
            <person name="Woyke T.J."/>
        </authorList>
    </citation>
    <scope>NUCLEOTIDE SEQUENCE [LARGE SCALE GENOMIC DNA]</scope>
    <source>
        <strain evidence="5 6">2ac9</strain>
    </source>
</reference>
<dbReference type="PANTHER" id="PTHR44757">
    <property type="entry name" value="DIGUANYLATE CYCLASE DGCP"/>
    <property type="match status" value="1"/>
</dbReference>
<evidence type="ECO:0000256" key="1">
    <source>
        <dbReference type="SAM" id="Phobius"/>
    </source>
</evidence>
<dbReference type="GO" id="GO:0006355">
    <property type="term" value="P:regulation of DNA-templated transcription"/>
    <property type="evidence" value="ECO:0007669"/>
    <property type="project" value="InterPro"/>
</dbReference>
<feature type="transmembrane region" description="Helical" evidence="1">
    <location>
        <begin position="12"/>
        <end position="37"/>
    </location>
</feature>
<dbReference type="InterPro" id="IPR029787">
    <property type="entry name" value="Nucleotide_cyclase"/>
</dbReference>
<dbReference type="InterPro" id="IPR035919">
    <property type="entry name" value="EAL_sf"/>
</dbReference>
<reference evidence="5 6" key="2">
    <citation type="submission" date="2012-02" db="EMBL/GenBank/DDBJ databases">
        <title>Improved High-Quality Draft sequence of Desulfobacter postgatei 2ac9.</title>
        <authorList>
            <consortium name="US DOE Joint Genome Institute"/>
            <person name="Lucas S."/>
            <person name="Han J."/>
            <person name="Lapidus A."/>
            <person name="Cheng J.-F."/>
            <person name="Goodwin L."/>
            <person name="Pitluck S."/>
            <person name="Peters L."/>
            <person name="Ovchinnikova G."/>
            <person name="Held B."/>
            <person name="Detter J.C."/>
            <person name="Han C."/>
            <person name="Tapia R."/>
            <person name="Land M."/>
            <person name="Hauser L."/>
            <person name="Kyrpides N."/>
            <person name="Ivanova N."/>
            <person name="Pagani I."/>
            <person name="Orellana R."/>
            <person name="Lovley D."/>
            <person name="Woyke T."/>
        </authorList>
    </citation>
    <scope>NUCLEOTIDE SEQUENCE [LARGE SCALE GENOMIC DNA]</scope>
    <source>
        <strain evidence="5 6">2ac9</strain>
    </source>
</reference>
<dbReference type="CDD" id="cd01948">
    <property type="entry name" value="EAL"/>
    <property type="match status" value="1"/>
</dbReference>
<dbReference type="STRING" id="879212.DespoDRAFT_02188"/>
<keyword evidence="1" id="KW-0812">Transmembrane</keyword>
<dbReference type="EMBL" id="CM001488">
    <property type="protein sequence ID" value="EIM64072.1"/>
    <property type="molecule type" value="Genomic_DNA"/>
</dbReference>
<dbReference type="PROSITE" id="PS50112">
    <property type="entry name" value="PAS"/>
    <property type="match status" value="1"/>
</dbReference>
<dbReference type="Gene3D" id="3.30.70.270">
    <property type="match status" value="1"/>
</dbReference>
<dbReference type="InterPro" id="IPR013767">
    <property type="entry name" value="PAS_fold"/>
</dbReference>
<dbReference type="InterPro" id="IPR035965">
    <property type="entry name" value="PAS-like_dom_sf"/>
</dbReference>
<dbReference type="Pfam" id="PF00990">
    <property type="entry name" value="GGDEF"/>
    <property type="match status" value="1"/>
</dbReference>
<feature type="domain" description="GGDEF" evidence="4">
    <location>
        <begin position="338"/>
        <end position="471"/>
    </location>
</feature>
<dbReference type="Pfam" id="PF00989">
    <property type="entry name" value="PAS"/>
    <property type="match status" value="1"/>
</dbReference>
<dbReference type="Gene3D" id="3.20.20.450">
    <property type="entry name" value="EAL domain"/>
    <property type="match status" value="1"/>
</dbReference>
<keyword evidence="1" id="KW-0472">Membrane</keyword>
<keyword evidence="1" id="KW-1133">Transmembrane helix</keyword>
<dbReference type="GO" id="GO:0003824">
    <property type="term" value="F:catalytic activity"/>
    <property type="evidence" value="ECO:0007669"/>
    <property type="project" value="UniProtKB-ARBA"/>
</dbReference>
<evidence type="ECO:0000259" key="4">
    <source>
        <dbReference type="PROSITE" id="PS50887"/>
    </source>
</evidence>
<dbReference type="InterPro" id="IPR043128">
    <property type="entry name" value="Rev_trsase/Diguanyl_cyclase"/>
</dbReference>
<dbReference type="NCBIfam" id="TIGR00229">
    <property type="entry name" value="sensory_box"/>
    <property type="match status" value="1"/>
</dbReference>
<dbReference type="InterPro" id="IPR000160">
    <property type="entry name" value="GGDEF_dom"/>
</dbReference>
<dbReference type="Gene3D" id="3.30.450.20">
    <property type="entry name" value="PAS domain"/>
    <property type="match status" value="1"/>
</dbReference>
<dbReference type="SMART" id="SM00052">
    <property type="entry name" value="EAL"/>
    <property type="match status" value="1"/>
</dbReference>
<dbReference type="CDD" id="cd00130">
    <property type="entry name" value="PAS"/>
    <property type="match status" value="1"/>
</dbReference>
<dbReference type="AlphaFoldDB" id="I5B3K9"/>
<dbReference type="InterPro" id="IPR001633">
    <property type="entry name" value="EAL_dom"/>
</dbReference>
<evidence type="ECO:0000313" key="6">
    <source>
        <dbReference type="Proteomes" id="UP000005778"/>
    </source>
</evidence>
<dbReference type="SUPFAM" id="SSF55785">
    <property type="entry name" value="PYP-like sensor domain (PAS domain)"/>
    <property type="match status" value="1"/>
</dbReference>
<keyword evidence="6" id="KW-1185">Reference proteome</keyword>
<evidence type="ECO:0000259" key="2">
    <source>
        <dbReference type="PROSITE" id="PS50112"/>
    </source>
</evidence>
<feature type="transmembrane region" description="Helical" evidence="1">
    <location>
        <begin position="141"/>
        <end position="161"/>
    </location>
</feature>
<dbReference type="InterPro" id="IPR000014">
    <property type="entry name" value="PAS"/>
</dbReference>
<proteinExistence type="predicted"/>
<accession>I5B3K9</accession>
<protein>
    <submittedName>
        <fullName evidence="5">PAS domain S-box/diguanylate cyclase (GGDEF) domain-containing protein</fullName>
    </submittedName>
</protein>
<evidence type="ECO:0000259" key="3">
    <source>
        <dbReference type="PROSITE" id="PS50883"/>
    </source>
</evidence>
<dbReference type="FunFam" id="3.30.70.270:FF:000001">
    <property type="entry name" value="Diguanylate cyclase domain protein"/>
    <property type="match status" value="1"/>
</dbReference>
<evidence type="ECO:0000313" key="5">
    <source>
        <dbReference type="EMBL" id="EIM64072.1"/>
    </source>
</evidence>
<dbReference type="RefSeq" id="WP_004073468.1">
    <property type="nucleotide sequence ID" value="NZ_CM001488.1"/>
</dbReference>
<dbReference type="SUPFAM" id="SSF141868">
    <property type="entry name" value="EAL domain-like"/>
    <property type="match status" value="1"/>
</dbReference>
<gene>
    <name evidence="5" type="ORF">DespoDRAFT_02188</name>
</gene>